<keyword evidence="2" id="KW-1185">Reference proteome</keyword>
<organism evidence="1 2">
    <name type="scientific">Eretmocerus hayati</name>
    <dbReference type="NCBI Taxonomy" id="131215"/>
    <lineage>
        <taxon>Eukaryota</taxon>
        <taxon>Metazoa</taxon>
        <taxon>Ecdysozoa</taxon>
        <taxon>Arthropoda</taxon>
        <taxon>Hexapoda</taxon>
        <taxon>Insecta</taxon>
        <taxon>Pterygota</taxon>
        <taxon>Neoptera</taxon>
        <taxon>Endopterygota</taxon>
        <taxon>Hymenoptera</taxon>
        <taxon>Apocrita</taxon>
        <taxon>Proctotrupomorpha</taxon>
        <taxon>Chalcidoidea</taxon>
        <taxon>Aphelinidae</taxon>
        <taxon>Aphelininae</taxon>
        <taxon>Eretmocerus</taxon>
    </lineage>
</organism>
<reference evidence="1" key="1">
    <citation type="submission" date="2023-04" db="EMBL/GenBank/DDBJ databases">
        <title>A chromosome-level genome assembly of the parasitoid wasp Eretmocerus hayati.</title>
        <authorList>
            <person name="Zhong Y."/>
            <person name="Liu S."/>
            <person name="Liu Y."/>
        </authorList>
    </citation>
    <scope>NUCLEOTIDE SEQUENCE</scope>
    <source>
        <strain evidence="1">ZJU_SS_LIU_2023</strain>
    </source>
</reference>
<evidence type="ECO:0000313" key="1">
    <source>
        <dbReference type="EMBL" id="KAJ8682806.1"/>
    </source>
</evidence>
<dbReference type="Proteomes" id="UP001239111">
    <property type="component" value="Chromosome 1"/>
</dbReference>
<name>A0ACC2PH85_9HYME</name>
<comment type="caution">
    <text evidence="1">The sequence shown here is derived from an EMBL/GenBank/DDBJ whole genome shotgun (WGS) entry which is preliminary data.</text>
</comment>
<sequence length="1251" mass="141463">MTGQDGLKSDKNGKNIEITSQLIQDGPDERMSAHGYERNLSSTIITYIGCILTIGALRLFFHWYPHLYLYATHKKCQLKNATKVLIVDDYQGKCKSYIVKEVKIVSTKNLSVESLSRYFEKVDETLIEKIKGKKLDLNLENGTKCQIQEYKAFWCKKQCYVWDEKMEEFSKLASLEKYALCMDLHTEKIKGLSREEQFVRRIMYGYNEILVPVQSFGVLFVLEVLNPFYIFQVFSLVVWYEEGYYYYALAVMFMSAFGIFSSIRQTRTNQISLRNTVASTETVRVLRSSGEYESISSDELVPGDIIELPKHRAIVACDAILLTGTCIVNESMLTGESVPVTKTPLQSHPVMYDSRAHSHHTLFSGTTIIQTKQYGDKPVLAKVIRTGLWTNKGSLVVAILYPPPADFKFDRDSYKLVAILIGVAFVGFFYTLAVMIARGNTPTNIAIKTLTVFTIVVPPALPSVMAVGKMYAIFRLKKRQIYCINTRAINISGSIDCVCFDKTGTLTEDGLDMMGVIVNEGTKLSQLEKEIPKLSETQLFKGMLVCHSLTLIDDELSGDPLDIKMFESTGWTLEEPSDFHLRTTEVNGNKNLLQPLAILRPPPTTTTTSTIPQINGGNHQDDQPEYLFNSTSIVQQYQFSSTLQRMSVIAKIPNSDGSSDLIAFTKGSPEMVLSLSSARSIPADVMPSLGCFTEQGFRVIALACKRLLVDESQVQNIPRDEVEKDLEFLGLIILENRLKEPTIRVVKELREANIKTVMITGDNIQTAISVAKECGILSHDDTVINVSLVPTQNKSRPEIFFNVQGLPQLEKKLKPLALDDMEFGNHSRNYKFALTGDTWQSLREYYDDILPKICVRGVVFARMSSDQKQQLVTELIQLGYHVAMCGDGANDCGALRAAHVGISLSEAESSVASPFTSRVPDITCVPKVIQQGRAALVTSFGIFKFTVCYSLTEFISTIILYSINSNFTGLQFLYVDILLFVNFAFFFGKTEAYDKRLAKEPPTSSLVSFTPMFSMTVHTIIISIFELIVFFAVQQFSWFTPFVSKDEFLYDCYENYSVFTISTFQYAILAVVFSMGKPYRKAIYTNKYFISSIIILTLANIYITLAPAQWIVELFELQMPPVYDWRYMIVGLALINFIVSFVFEFFVVEYFIQKKLKPKLHKPEKSKKIYLTLEHDLKCNYNWPPLSKELPNLPITPSYENIINSTRKASIADSIISVCIVNENEQNFQKDNNVYGVDNPAFRSDFNNRAN</sequence>
<protein>
    <submittedName>
        <fullName evidence="1">Uncharacterized protein</fullName>
    </submittedName>
</protein>
<proteinExistence type="predicted"/>
<gene>
    <name evidence="1" type="ORF">QAD02_018598</name>
</gene>
<accession>A0ACC2PH85</accession>
<dbReference type="EMBL" id="CM056741">
    <property type="protein sequence ID" value="KAJ8682806.1"/>
    <property type="molecule type" value="Genomic_DNA"/>
</dbReference>
<evidence type="ECO:0000313" key="2">
    <source>
        <dbReference type="Proteomes" id="UP001239111"/>
    </source>
</evidence>